<comment type="subcellular location">
    <subcellularLocation>
        <location evidence="1">Nucleus</location>
        <location evidence="1">Nucleolus</location>
    </subcellularLocation>
</comment>
<keyword evidence="5" id="KW-0539">Nucleus</keyword>
<comment type="caution">
    <text evidence="8">The sequence shown here is derived from an EMBL/GenBank/DDBJ whole genome shotgun (WGS) entry which is preliminary data.</text>
</comment>
<evidence type="ECO:0000256" key="4">
    <source>
        <dbReference type="ARBA" id="ARBA00022737"/>
    </source>
</evidence>
<dbReference type="Pfam" id="PF08640">
    <property type="entry name" value="U3_assoc_6"/>
    <property type="match status" value="1"/>
</dbReference>
<dbReference type="InterPro" id="IPR011990">
    <property type="entry name" value="TPR-like_helical_dom_sf"/>
</dbReference>
<dbReference type="InterPro" id="IPR055347">
    <property type="entry name" value="UTP6_N"/>
</dbReference>
<evidence type="ECO:0000256" key="1">
    <source>
        <dbReference type="ARBA" id="ARBA00004604"/>
    </source>
</evidence>
<dbReference type="InterPro" id="IPR003107">
    <property type="entry name" value="HAT"/>
</dbReference>
<evidence type="ECO:0000256" key="3">
    <source>
        <dbReference type="ARBA" id="ARBA00022552"/>
    </source>
</evidence>
<protein>
    <submittedName>
        <fullName evidence="8">U3 small nucleolar RNA-associated protein 6</fullName>
    </submittedName>
</protein>
<evidence type="ECO:0000256" key="6">
    <source>
        <dbReference type="SAM" id="MobiDB-lite"/>
    </source>
</evidence>
<feature type="compositionally biased region" description="Acidic residues" evidence="6">
    <location>
        <begin position="238"/>
        <end position="256"/>
    </location>
</feature>
<dbReference type="AlphaFoldDB" id="A0A511KIS3"/>
<dbReference type="GO" id="GO:0030515">
    <property type="term" value="F:snoRNA binding"/>
    <property type="evidence" value="ECO:0007669"/>
    <property type="project" value="InterPro"/>
</dbReference>
<dbReference type="GO" id="GO:0032040">
    <property type="term" value="C:small-subunit processome"/>
    <property type="evidence" value="ECO:0007669"/>
    <property type="project" value="TreeGrafter"/>
</dbReference>
<dbReference type="EMBL" id="BJWK01000010">
    <property type="protein sequence ID" value="GEM10272.1"/>
    <property type="molecule type" value="Genomic_DNA"/>
</dbReference>
<dbReference type="PANTHER" id="PTHR23271:SF1">
    <property type="entry name" value="U3 SMALL NUCLEOLAR RNA-ASSOCIATED PROTEIN 6 HOMOLOG"/>
    <property type="match status" value="1"/>
</dbReference>
<keyword evidence="3" id="KW-0698">rRNA processing</keyword>
<sequence length="719" mass="80724">MEKVQLALERLIPELRDLEDKGIFTKDEIHDIVAKRRAFEMGLAQGRGTKPTDYLRYIEYERRLEKLRKARAARLQTESKKSLSDHSIPAHITQLHRLSVRRFPESLTLWDAFIAHALYQSSPNLVSRTLSSAIAMHPTHTPYWIMASQWESEGDRKGMGGGNAEAARRLCMRALRFLKGKKGEKEGKEGPEEAVWREWIRVEVSFVEKLRGRWQVLGLGKGNGGKEELIRIKRANGDADEADDEEIQLPTTEEGDAEDAQFAEEMTEQAKSGQEALLDGAIVRLVIDNLLKSYEHSIFAYNLLLSILRPLASPLRLSLLRHVYTSLSTHVPSSSRSYPSALHILATRNLYDVPFVPPKQSKKRKADETQVAEPEDPNSIKVEGEKLVDAVGAVCEVYWKVLKTRGKKGKGKEKEAGQEQLLWEQFCGWLEEMADETDDEDLLAFLSANLASALAAAPPSPFLSLVHLRHLLRTEAPAAYVLSYAKKATKAFGSDATPPSQREQVWVARIETSDSLSTSSSDAASLLIQATRALPFSSKLWDLFADLTERTADSPASVEKWYESSIRRVLLTDAVPPASFESTFTAHAALPPRELLPRRYVHYLTTTAPASFQPKLLALLSSAPSLSLSFLSSILDPPGPALSSDRSFRQQIFERIVLHPESGPEEWLSYAEELVRTGQVVRSQEVLRRAKGDVKLKRGEGEVRKFEMMWDEVCRGFEQ</sequence>
<organism evidence="8 9">
    <name type="scientific">Rhodotorula toruloides</name>
    <name type="common">Yeast</name>
    <name type="synonym">Rhodosporidium toruloides</name>
    <dbReference type="NCBI Taxonomy" id="5286"/>
    <lineage>
        <taxon>Eukaryota</taxon>
        <taxon>Fungi</taxon>
        <taxon>Dikarya</taxon>
        <taxon>Basidiomycota</taxon>
        <taxon>Pucciniomycotina</taxon>
        <taxon>Microbotryomycetes</taxon>
        <taxon>Sporidiobolales</taxon>
        <taxon>Sporidiobolaceae</taxon>
        <taxon>Rhodotorula</taxon>
    </lineage>
</organism>
<dbReference type="PANTHER" id="PTHR23271">
    <property type="entry name" value="HEPATOCELLULAR CARCINOMA-ASSOCIATED ANTIGEN 66"/>
    <property type="match status" value="1"/>
</dbReference>
<reference evidence="8 9" key="1">
    <citation type="submission" date="2019-07" db="EMBL/GenBank/DDBJ databases">
        <title>Rhodotorula toruloides NBRC10032 genome sequencing.</title>
        <authorList>
            <person name="Shida Y."/>
            <person name="Takaku H."/>
            <person name="Ogasawara W."/>
            <person name="Mori K."/>
        </authorList>
    </citation>
    <scope>NUCLEOTIDE SEQUENCE [LARGE SCALE GENOMIC DNA]</scope>
    <source>
        <strain evidence="8 9">NBRC10032</strain>
    </source>
</reference>
<dbReference type="GO" id="GO:0000462">
    <property type="term" value="P:maturation of SSU-rRNA from tricistronic rRNA transcript (SSU-rRNA, 5.8S rRNA, LSU-rRNA)"/>
    <property type="evidence" value="ECO:0007669"/>
    <property type="project" value="InterPro"/>
</dbReference>
<gene>
    <name evidence="8" type="ORF">Rt10032_c10g4289</name>
</gene>
<evidence type="ECO:0000256" key="2">
    <source>
        <dbReference type="ARBA" id="ARBA00010734"/>
    </source>
</evidence>
<evidence type="ECO:0000313" key="8">
    <source>
        <dbReference type="EMBL" id="GEM10272.1"/>
    </source>
</evidence>
<evidence type="ECO:0000256" key="5">
    <source>
        <dbReference type="ARBA" id="ARBA00023242"/>
    </source>
</evidence>
<name>A0A511KIS3_RHOTO</name>
<feature type="region of interest" description="Disordered" evidence="6">
    <location>
        <begin position="357"/>
        <end position="377"/>
    </location>
</feature>
<dbReference type="Gene3D" id="1.25.40.10">
    <property type="entry name" value="Tetratricopeptide repeat domain"/>
    <property type="match status" value="1"/>
</dbReference>
<dbReference type="GO" id="GO:0034388">
    <property type="term" value="C:Pwp2p-containing subcomplex of 90S preribosome"/>
    <property type="evidence" value="ECO:0007669"/>
    <property type="project" value="TreeGrafter"/>
</dbReference>
<keyword evidence="4" id="KW-0677">Repeat</keyword>
<dbReference type="SMART" id="SM00386">
    <property type="entry name" value="HAT"/>
    <property type="match status" value="6"/>
</dbReference>
<dbReference type="Proteomes" id="UP000321518">
    <property type="component" value="Unassembled WGS sequence"/>
</dbReference>
<comment type="similarity">
    <text evidence="2">Belongs to the UTP6 family.</text>
</comment>
<accession>A0A511KIS3</accession>
<evidence type="ECO:0000259" key="7">
    <source>
        <dbReference type="Pfam" id="PF08640"/>
    </source>
</evidence>
<proteinExistence type="inferred from homology"/>
<dbReference type="InterPro" id="IPR013949">
    <property type="entry name" value="Utp6"/>
</dbReference>
<evidence type="ECO:0000313" key="9">
    <source>
        <dbReference type="Proteomes" id="UP000321518"/>
    </source>
</evidence>
<dbReference type="OrthoDB" id="28112at2759"/>
<feature type="region of interest" description="Disordered" evidence="6">
    <location>
        <begin position="234"/>
        <end position="256"/>
    </location>
</feature>
<feature type="domain" description="U3 small nucleolar RNA-associated protein 6 N-terminal" evidence="7">
    <location>
        <begin position="8"/>
        <end position="88"/>
    </location>
</feature>